<dbReference type="Pfam" id="PF00355">
    <property type="entry name" value="Rieske"/>
    <property type="match status" value="1"/>
</dbReference>
<evidence type="ECO:0000313" key="8">
    <source>
        <dbReference type="EMBL" id="RON37839.1"/>
    </source>
</evidence>
<dbReference type="SUPFAM" id="SSF50022">
    <property type="entry name" value="ISP domain"/>
    <property type="match status" value="1"/>
</dbReference>
<evidence type="ECO:0000256" key="3">
    <source>
        <dbReference type="ARBA" id="ARBA00022723"/>
    </source>
</evidence>
<dbReference type="InterPro" id="IPR017941">
    <property type="entry name" value="Rieske_2Fe-2S"/>
</dbReference>
<evidence type="ECO:0000313" key="9">
    <source>
        <dbReference type="Proteomes" id="UP000286351"/>
    </source>
</evidence>
<dbReference type="GO" id="GO:0016491">
    <property type="term" value="F:oxidoreductase activity"/>
    <property type="evidence" value="ECO:0007669"/>
    <property type="project" value="UniProtKB-KW"/>
</dbReference>
<keyword evidence="6" id="KW-0411">Iron-sulfur</keyword>
<dbReference type="Proteomes" id="UP000286351">
    <property type="component" value="Unassembled WGS sequence"/>
</dbReference>
<dbReference type="Gene3D" id="2.102.10.10">
    <property type="entry name" value="Rieske [2Fe-2S] iron-sulphur domain"/>
    <property type="match status" value="1"/>
</dbReference>
<dbReference type="PRINTS" id="PR00090">
    <property type="entry name" value="RNGDIOXGNASE"/>
</dbReference>
<dbReference type="RefSeq" id="WP_123366525.1">
    <property type="nucleotide sequence ID" value="NZ_MOBO01000013.1"/>
</dbReference>
<evidence type="ECO:0000256" key="2">
    <source>
        <dbReference type="ARBA" id="ARBA00022714"/>
    </source>
</evidence>
<evidence type="ECO:0000256" key="1">
    <source>
        <dbReference type="ARBA" id="ARBA00001962"/>
    </source>
</evidence>
<dbReference type="PANTHER" id="PTHR43756:SF5">
    <property type="entry name" value="CHOLINE MONOOXYGENASE, CHLOROPLASTIC"/>
    <property type="match status" value="1"/>
</dbReference>
<accession>A0A423JJN1</accession>
<dbReference type="PANTHER" id="PTHR43756">
    <property type="entry name" value="CHOLINE MONOOXYGENASE, CHLOROPLASTIC"/>
    <property type="match status" value="1"/>
</dbReference>
<keyword evidence="4" id="KW-0560">Oxidoreductase</keyword>
<dbReference type="AlphaFoldDB" id="A0A423JJN1"/>
<evidence type="ECO:0000256" key="4">
    <source>
        <dbReference type="ARBA" id="ARBA00023002"/>
    </source>
</evidence>
<evidence type="ECO:0000259" key="7">
    <source>
        <dbReference type="PROSITE" id="PS51296"/>
    </source>
</evidence>
<dbReference type="Pfam" id="PF00848">
    <property type="entry name" value="Ring_hydroxyl_A"/>
    <property type="match status" value="1"/>
</dbReference>
<name>A0A423JJN1_9PSED</name>
<keyword evidence="2" id="KW-0001">2Fe-2S</keyword>
<dbReference type="GO" id="GO:0005506">
    <property type="term" value="F:iron ion binding"/>
    <property type="evidence" value="ECO:0007669"/>
    <property type="project" value="InterPro"/>
</dbReference>
<sequence length="418" mass="47307">MNNLKQKSHLEVVKERAPWTALDGAVFGREDIFENDLDIFFHKHWIVVGVTTEIPEPGDVSTVDIGKSSIILVRDDDEQVRAFRNVCRHRGARLKEAGLSTVGMLVCPYHQWTYDLDGSLKHTRDMGKDFDPGCRSLIPVACRVVGAHILACLSDEPPADIDYLIENMTPRFAPYDFDNTKIAYETEIIEEGNWKLVIENNRECYHCAAGHPELNVSFLPEDFVGSTEGMTEESLRVLEAHQAKSVIAKESWESEGLVCDAIEYLDEDAVTQFRSQRLVISGHGESQTLDTRVACTKLFGELTRPDLGDTHFWTHNSWTHVMSDHAVISWLIPLSPGKTLVRSKWLVHKDAVEGKDYDLQRLTEVWIATNQQDANLVKITYSGTQDPAYVPGPFSHLVEAYVHQFTRWYTARLIAHSA</sequence>
<evidence type="ECO:0000256" key="5">
    <source>
        <dbReference type="ARBA" id="ARBA00023004"/>
    </source>
</evidence>
<dbReference type="InterPro" id="IPR036922">
    <property type="entry name" value="Rieske_2Fe-2S_sf"/>
</dbReference>
<dbReference type="SUPFAM" id="SSF55961">
    <property type="entry name" value="Bet v1-like"/>
    <property type="match status" value="1"/>
</dbReference>
<reference evidence="8 9" key="1">
    <citation type="submission" date="2016-10" db="EMBL/GenBank/DDBJ databases">
        <title>Comparative genome analysis of multiple Pseudomonas spp. focuses on biocontrol and plant growth promoting traits.</title>
        <authorList>
            <person name="Tao X.-Y."/>
            <person name="Taylor C.G."/>
        </authorList>
    </citation>
    <scope>NUCLEOTIDE SEQUENCE [LARGE SCALE GENOMIC DNA]</scope>
    <source>
        <strain evidence="8 9">38D4</strain>
    </source>
</reference>
<protein>
    <submittedName>
        <fullName evidence="8">(Fe-S)-binding protein</fullName>
    </submittedName>
</protein>
<dbReference type="Gene3D" id="3.90.380.10">
    <property type="entry name" value="Naphthalene 1,2-dioxygenase Alpha Subunit, Chain A, domain 1"/>
    <property type="match status" value="1"/>
</dbReference>
<evidence type="ECO:0000256" key="6">
    <source>
        <dbReference type="ARBA" id="ARBA00023014"/>
    </source>
</evidence>
<keyword evidence="3" id="KW-0479">Metal-binding</keyword>
<gene>
    <name evidence="8" type="ORF">BK664_15540</name>
</gene>
<proteinExistence type="predicted"/>
<comment type="cofactor">
    <cofactor evidence="1">
        <name>Fe cation</name>
        <dbReference type="ChEBI" id="CHEBI:24875"/>
    </cofactor>
</comment>
<dbReference type="EMBL" id="MOBO01000013">
    <property type="protein sequence ID" value="RON37839.1"/>
    <property type="molecule type" value="Genomic_DNA"/>
</dbReference>
<feature type="domain" description="Rieske" evidence="7">
    <location>
        <begin position="45"/>
        <end position="151"/>
    </location>
</feature>
<keyword evidence="5" id="KW-0408">Iron</keyword>
<dbReference type="CDD" id="cd08884">
    <property type="entry name" value="RHO_alpha_C_GbcA-like"/>
    <property type="match status" value="1"/>
</dbReference>
<dbReference type="CDD" id="cd03469">
    <property type="entry name" value="Rieske_RO_Alpha_N"/>
    <property type="match status" value="1"/>
</dbReference>
<dbReference type="InterPro" id="IPR001663">
    <property type="entry name" value="Rng_hydr_dOase-A"/>
</dbReference>
<organism evidence="8 9">
    <name type="scientific">Pseudomonas brassicacearum</name>
    <dbReference type="NCBI Taxonomy" id="930166"/>
    <lineage>
        <taxon>Bacteria</taxon>
        <taxon>Pseudomonadati</taxon>
        <taxon>Pseudomonadota</taxon>
        <taxon>Gammaproteobacteria</taxon>
        <taxon>Pseudomonadales</taxon>
        <taxon>Pseudomonadaceae</taxon>
        <taxon>Pseudomonas</taxon>
    </lineage>
</organism>
<dbReference type="GO" id="GO:0051537">
    <property type="term" value="F:2 iron, 2 sulfur cluster binding"/>
    <property type="evidence" value="ECO:0007669"/>
    <property type="project" value="UniProtKB-KW"/>
</dbReference>
<dbReference type="InterPro" id="IPR015879">
    <property type="entry name" value="Ring_hydroxy_dOase_asu_C_dom"/>
</dbReference>
<comment type="caution">
    <text evidence="8">The sequence shown here is derived from an EMBL/GenBank/DDBJ whole genome shotgun (WGS) entry which is preliminary data.</text>
</comment>
<dbReference type="PROSITE" id="PS51296">
    <property type="entry name" value="RIESKE"/>
    <property type="match status" value="1"/>
</dbReference>